<feature type="compositionally biased region" description="Low complexity" evidence="1">
    <location>
        <begin position="1"/>
        <end position="17"/>
    </location>
</feature>
<evidence type="ECO:0000256" key="1">
    <source>
        <dbReference type="SAM" id="MobiDB-lite"/>
    </source>
</evidence>
<proteinExistence type="predicted"/>
<evidence type="ECO:0000313" key="3">
    <source>
        <dbReference type="EnsemblMetazoa" id="MDOA015967-PA"/>
    </source>
</evidence>
<dbReference type="Pfam" id="PF15778">
    <property type="entry name" value="UNC80_N"/>
    <property type="match status" value="1"/>
</dbReference>
<feature type="domain" description="Cation channel complex component UNC80 N-terminal" evidence="2">
    <location>
        <begin position="33"/>
        <end position="63"/>
    </location>
</feature>
<name>A0A1I8NJ32_MUSDO</name>
<accession>A0A1I8NJ32</accession>
<protein>
    <recommendedName>
        <fullName evidence="2">Cation channel complex component UNC80 N-terminal domain-containing protein</fullName>
    </recommendedName>
</protein>
<dbReference type="GO" id="GO:0005261">
    <property type="term" value="F:monoatomic cation channel activity"/>
    <property type="evidence" value="ECO:0007669"/>
    <property type="project" value="TreeGrafter"/>
</dbReference>
<dbReference type="GO" id="GO:0034703">
    <property type="term" value="C:cation channel complex"/>
    <property type="evidence" value="ECO:0007669"/>
    <property type="project" value="TreeGrafter"/>
</dbReference>
<organism evidence="3">
    <name type="scientific">Musca domestica</name>
    <name type="common">House fly</name>
    <dbReference type="NCBI Taxonomy" id="7370"/>
    <lineage>
        <taxon>Eukaryota</taxon>
        <taxon>Metazoa</taxon>
        <taxon>Ecdysozoa</taxon>
        <taxon>Arthropoda</taxon>
        <taxon>Hexapoda</taxon>
        <taxon>Insecta</taxon>
        <taxon>Pterygota</taxon>
        <taxon>Neoptera</taxon>
        <taxon>Endopterygota</taxon>
        <taxon>Diptera</taxon>
        <taxon>Brachycera</taxon>
        <taxon>Muscomorpha</taxon>
        <taxon>Muscoidea</taxon>
        <taxon>Muscidae</taxon>
        <taxon>Musca</taxon>
    </lineage>
</organism>
<dbReference type="AlphaFoldDB" id="A0A1I8NJ32"/>
<dbReference type="PANTHER" id="PTHR31781">
    <property type="entry name" value="UNC80"/>
    <property type="match status" value="1"/>
</dbReference>
<dbReference type="STRING" id="7370.A0A1I8NJ32"/>
<dbReference type="GO" id="GO:0055080">
    <property type="term" value="P:monoatomic cation homeostasis"/>
    <property type="evidence" value="ECO:0007669"/>
    <property type="project" value="TreeGrafter"/>
</dbReference>
<dbReference type="PANTHER" id="PTHR31781:SF1">
    <property type="entry name" value="PROTEIN UNC-80 HOMOLOG"/>
    <property type="match status" value="1"/>
</dbReference>
<dbReference type="VEuPathDB" id="VectorBase:MDOA015967"/>
<dbReference type="EnsemblMetazoa" id="MDOA015967-RA">
    <property type="protein sequence ID" value="MDOA015967-PA"/>
    <property type="gene ID" value="MDOA015967"/>
</dbReference>
<feature type="compositionally biased region" description="Acidic residues" evidence="1">
    <location>
        <begin position="18"/>
        <end position="27"/>
    </location>
</feature>
<dbReference type="GO" id="GO:0030424">
    <property type="term" value="C:axon"/>
    <property type="evidence" value="ECO:0007669"/>
    <property type="project" value="TreeGrafter"/>
</dbReference>
<dbReference type="VEuPathDB" id="VectorBase:MDOMA2_006609"/>
<dbReference type="InterPro" id="IPR031542">
    <property type="entry name" value="UNC80_N"/>
</dbReference>
<evidence type="ECO:0000259" key="2">
    <source>
        <dbReference type="Pfam" id="PF15778"/>
    </source>
</evidence>
<feature type="region of interest" description="Disordered" evidence="1">
    <location>
        <begin position="1"/>
        <end position="27"/>
    </location>
</feature>
<sequence length="71" mass="7990">MVTNTSTTNNNNHSNNNDEFDIDQDDGLQDLGLPVSVQTFLWQQIAPFIRPKLGKLHEASCMFCQHAPGHH</sequence>
<reference evidence="3" key="1">
    <citation type="submission" date="2020-05" db="UniProtKB">
        <authorList>
            <consortium name="EnsemblMetazoa"/>
        </authorList>
    </citation>
    <scope>IDENTIFICATION</scope>
    <source>
        <strain evidence="3">Aabys</strain>
    </source>
</reference>